<dbReference type="GO" id="GO:0016891">
    <property type="term" value="F:RNA endonuclease activity producing 5'-phosphomonoesters, hydrolytic mechanism"/>
    <property type="evidence" value="ECO:0007669"/>
    <property type="project" value="TreeGrafter"/>
</dbReference>
<dbReference type="EMBL" id="VEPZ02001084">
    <property type="protein sequence ID" value="KAE8695421.1"/>
    <property type="molecule type" value="Genomic_DNA"/>
</dbReference>
<keyword evidence="2" id="KW-0963">Cytoplasm</keyword>
<reference evidence="6" key="1">
    <citation type="submission" date="2019-09" db="EMBL/GenBank/DDBJ databases">
        <title>Draft genome information of white flower Hibiscus syriacus.</title>
        <authorList>
            <person name="Kim Y.-M."/>
        </authorList>
    </citation>
    <scope>NUCLEOTIDE SEQUENCE [LARGE SCALE GENOMIC DNA]</scope>
    <source>
        <strain evidence="6">YM2019G1</strain>
    </source>
</reference>
<keyword evidence="5" id="KW-0378">Hydrolase</keyword>
<evidence type="ECO:0000256" key="3">
    <source>
        <dbReference type="ARBA" id="ARBA00022722"/>
    </source>
</evidence>
<dbReference type="GO" id="GO:0005737">
    <property type="term" value="C:cytoplasm"/>
    <property type="evidence" value="ECO:0007669"/>
    <property type="project" value="UniProtKB-SubCell"/>
</dbReference>
<comment type="caution">
    <text evidence="6">The sequence shown here is derived from an EMBL/GenBank/DDBJ whole genome shotgun (WGS) entry which is preliminary data.</text>
</comment>
<accession>A0A6A2ZTV6</accession>
<dbReference type="GO" id="GO:0006281">
    <property type="term" value="P:DNA repair"/>
    <property type="evidence" value="ECO:0007669"/>
    <property type="project" value="InterPro"/>
</dbReference>
<protein>
    <recommendedName>
        <fullName evidence="8">Endonuclease V</fullName>
    </recommendedName>
</protein>
<dbReference type="Pfam" id="PF04493">
    <property type="entry name" value="Endonuclease_5"/>
    <property type="match status" value="1"/>
</dbReference>
<evidence type="ECO:0000313" key="6">
    <source>
        <dbReference type="EMBL" id="KAE8695421.1"/>
    </source>
</evidence>
<dbReference type="AlphaFoldDB" id="A0A6A2ZTV6"/>
<organism evidence="6 7">
    <name type="scientific">Hibiscus syriacus</name>
    <name type="common">Rose of Sharon</name>
    <dbReference type="NCBI Taxonomy" id="106335"/>
    <lineage>
        <taxon>Eukaryota</taxon>
        <taxon>Viridiplantae</taxon>
        <taxon>Streptophyta</taxon>
        <taxon>Embryophyta</taxon>
        <taxon>Tracheophyta</taxon>
        <taxon>Spermatophyta</taxon>
        <taxon>Magnoliopsida</taxon>
        <taxon>eudicotyledons</taxon>
        <taxon>Gunneridae</taxon>
        <taxon>Pentapetalae</taxon>
        <taxon>rosids</taxon>
        <taxon>malvids</taxon>
        <taxon>Malvales</taxon>
        <taxon>Malvaceae</taxon>
        <taxon>Malvoideae</taxon>
        <taxon>Hibiscus</taxon>
    </lineage>
</organism>
<sequence length="60" mass="6672">MKKDASPFYPQVLIVDGFGLASQGSLKHVFVSIGHRVSLETAINIVNMTCQFRVPEPIRQ</sequence>
<name>A0A6A2ZTV6_HIBSY</name>
<dbReference type="GO" id="GO:0005730">
    <property type="term" value="C:nucleolus"/>
    <property type="evidence" value="ECO:0007669"/>
    <property type="project" value="TreeGrafter"/>
</dbReference>
<evidence type="ECO:0000256" key="2">
    <source>
        <dbReference type="ARBA" id="ARBA00022490"/>
    </source>
</evidence>
<evidence type="ECO:0000256" key="5">
    <source>
        <dbReference type="ARBA" id="ARBA00022801"/>
    </source>
</evidence>
<dbReference type="Proteomes" id="UP000436088">
    <property type="component" value="Unassembled WGS sequence"/>
</dbReference>
<keyword evidence="4" id="KW-0255">Endonuclease</keyword>
<proteinExistence type="predicted"/>
<dbReference type="GO" id="GO:0003727">
    <property type="term" value="F:single-stranded RNA binding"/>
    <property type="evidence" value="ECO:0007669"/>
    <property type="project" value="TreeGrafter"/>
</dbReference>
<dbReference type="InterPro" id="IPR007581">
    <property type="entry name" value="Endonuclease-V"/>
</dbReference>
<evidence type="ECO:0000313" key="7">
    <source>
        <dbReference type="Proteomes" id="UP000436088"/>
    </source>
</evidence>
<dbReference type="Gene3D" id="3.30.2170.10">
    <property type="entry name" value="archaeoglobus fulgidus dsm 4304 superfamily"/>
    <property type="match status" value="1"/>
</dbReference>
<comment type="subcellular location">
    <subcellularLocation>
        <location evidence="1">Cytoplasm</location>
    </subcellularLocation>
</comment>
<dbReference type="PANTHER" id="PTHR28511:SF1">
    <property type="entry name" value="ENDONUCLEASE V"/>
    <property type="match status" value="1"/>
</dbReference>
<evidence type="ECO:0008006" key="8">
    <source>
        <dbReference type="Google" id="ProtNLM"/>
    </source>
</evidence>
<evidence type="ECO:0000256" key="4">
    <source>
        <dbReference type="ARBA" id="ARBA00022759"/>
    </source>
</evidence>
<gene>
    <name evidence="6" type="ORF">F3Y22_tig00110716pilonHSYRG00316</name>
</gene>
<keyword evidence="3" id="KW-0540">Nuclease</keyword>
<dbReference type="PANTHER" id="PTHR28511">
    <property type="entry name" value="ENDONUCLEASE V"/>
    <property type="match status" value="1"/>
</dbReference>
<evidence type="ECO:0000256" key="1">
    <source>
        <dbReference type="ARBA" id="ARBA00004496"/>
    </source>
</evidence>
<keyword evidence="7" id="KW-1185">Reference proteome</keyword>